<dbReference type="InterPro" id="IPR050789">
    <property type="entry name" value="Diverse_Enzym_Activities"/>
</dbReference>
<dbReference type="AlphaFoldDB" id="A0A9D1UW04"/>
<reference evidence="3" key="2">
    <citation type="submission" date="2021-04" db="EMBL/GenBank/DDBJ databases">
        <authorList>
            <person name="Gilroy R."/>
        </authorList>
    </citation>
    <scope>NUCLEOTIDE SEQUENCE</scope>
    <source>
        <strain evidence="3">6627</strain>
    </source>
</reference>
<comment type="caution">
    <text evidence="3">The sequence shown here is derived from an EMBL/GenBank/DDBJ whole genome shotgun (WGS) entry which is preliminary data.</text>
</comment>
<evidence type="ECO:0000313" key="3">
    <source>
        <dbReference type="EMBL" id="HIX01367.1"/>
    </source>
</evidence>
<dbReference type="Pfam" id="PF00144">
    <property type="entry name" value="Beta-lactamase"/>
    <property type="match status" value="1"/>
</dbReference>
<dbReference type="Proteomes" id="UP000823963">
    <property type="component" value="Unassembled WGS sequence"/>
</dbReference>
<reference evidence="3" key="1">
    <citation type="journal article" date="2021" name="PeerJ">
        <title>Extensive microbial diversity within the chicken gut microbiome revealed by metagenomics and culture.</title>
        <authorList>
            <person name="Gilroy R."/>
            <person name="Ravi A."/>
            <person name="Getino M."/>
            <person name="Pursley I."/>
            <person name="Horton D.L."/>
            <person name="Alikhan N.F."/>
            <person name="Baker D."/>
            <person name="Gharbi K."/>
            <person name="Hall N."/>
            <person name="Watson M."/>
            <person name="Adriaenssens E.M."/>
            <person name="Foster-Nyarko E."/>
            <person name="Jarju S."/>
            <person name="Secka A."/>
            <person name="Antonio M."/>
            <person name="Oren A."/>
            <person name="Chaudhuri R.R."/>
            <person name="La Ragione R."/>
            <person name="Hildebrand F."/>
            <person name="Pallen M.J."/>
        </authorList>
    </citation>
    <scope>NUCLEOTIDE SEQUENCE</scope>
    <source>
        <strain evidence="3">6627</strain>
    </source>
</reference>
<dbReference type="Gene3D" id="3.40.710.10">
    <property type="entry name" value="DD-peptidase/beta-lactamase superfamily"/>
    <property type="match status" value="1"/>
</dbReference>
<dbReference type="SUPFAM" id="SSF56601">
    <property type="entry name" value="beta-lactamase/transpeptidase-like"/>
    <property type="match status" value="1"/>
</dbReference>
<organism evidence="3 4">
    <name type="scientific">Candidatus Ligilactobacillus excrementigallinarum</name>
    <dbReference type="NCBI Taxonomy" id="2838641"/>
    <lineage>
        <taxon>Bacteria</taxon>
        <taxon>Bacillati</taxon>
        <taxon>Bacillota</taxon>
        <taxon>Bacilli</taxon>
        <taxon>Lactobacillales</taxon>
        <taxon>Lactobacillaceae</taxon>
        <taxon>Ligilactobacillus</taxon>
    </lineage>
</organism>
<evidence type="ECO:0000259" key="2">
    <source>
        <dbReference type="Pfam" id="PF00144"/>
    </source>
</evidence>
<dbReference type="InterPro" id="IPR001466">
    <property type="entry name" value="Beta-lactam-related"/>
</dbReference>
<sequence length="336" mass="38398">MKLTDIRQQLDNFVERRIVPGISYATILNGEVETKVFGKAQLVPESEPLKYGMQYDVASLTKVVGTTNVILKLIEAKKLNLDDSIQQYIPQFNNQRVTIRHLLTHTSAISGYIPHRNELPPKQLLDALDNLPVADWFDQKVVYTDVGLIMLGQIIEKIYQQPVQKVIQNEILTPLNLLESTFNPIKENAVPTEISPNRGLIRGEVHDPKAFILREHCGSAGLFMTLNDLLKFAQWILYPHGKLVVSDQMIDSLFQDWTTHHLGRSLGWDLKIAQNGEKWIYHTGFTGTFILLNRKYKSGLILLTNRIHPSADNQPFLDLRDEIVEQFINNDCVYKS</sequence>
<dbReference type="PANTHER" id="PTHR43283">
    <property type="entry name" value="BETA-LACTAMASE-RELATED"/>
    <property type="match status" value="1"/>
</dbReference>
<dbReference type="PANTHER" id="PTHR43283:SF11">
    <property type="entry name" value="BETA-LACTAMASE-RELATED DOMAIN-CONTAINING PROTEIN"/>
    <property type="match status" value="1"/>
</dbReference>
<gene>
    <name evidence="3" type="ORF">H9861_01250</name>
</gene>
<dbReference type="GO" id="GO:0016787">
    <property type="term" value="F:hydrolase activity"/>
    <property type="evidence" value="ECO:0007669"/>
    <property type="project" value="UniProtKB-KW"/>
</dbReference>
<feature type="domain" description="Beta-lactamase-related" evidence="2">
    <location>
        <begin position="7"/>
        <end position="313"/>
    </location>
</feature>
<accession>A0A9D1UW04</accession>
<keyword evidence="1" id="KW-0378">Hydrolase</keyword>
<evidence type="ECO:0000256" key="1">
    <source>
        <dbReference type="ARBA" id="ARBA00022801"/>
    </source>
</evidence>
<proteinExistence type="predicted"/>
<protein>
    <submittedName>
        <fullName evidence="3">Beta-lactamase family protein</fullName>
    </submittedName>
</protein>
<dbReference type="EMBL" id="DXFP01000009">
    <property type="protein sequence ID" value="HIX01367.1"/>
    <property type="molecule type" value="Genomic_DNA"/>
</dbReference>
<evidence type="ECO:0000313" key="4">
    <source>
        <dbReference type="Proteomes" id="UP000823963"/>
    </source>
</evidence>
<dbReference type="InterPro" id="IPR012338">
    <property type="entry name" value="Beta-lactam/transpept-like"/>
</dbReference>
<name>A0A9D1UW04_9LACO</name>